<dbReference type="Pfam" id="PF13566">
    <property type="entry name" value="DUF4130"/>
    <property type="match status" value="1"/>
</dbReference>
<proteinExistence type="predicted"/>
<accession>A0AB73T1F9</accession>
<organism evidence="2 3">
    <name type="scientific">Murimonas intestini</name>
    <dbReference type="NCBI Taxonomy" id="1337051"/>
    <lineage>
        <taxon>Bacteria</taxon>
        <taxon>Bacillati</taxon>
        <taxon>Bacillota</taxon>
        <taxon>Clostridia</taxon>
        <taxon>Lachnospirales</taxon>
        <taxon>Lachnospiraceae</taxon>
        <taxon>Murimonas</taxon>
    </lineage>
</organism>
<keyword evidence="3" id="KW-1185">Reference proteome</keyword>
<evidence type="ECO:0000259" key="1">
    <source>
        <dbReference type="Pfam" id="PF13566"/>
    </source>
</evidence>
<dbReference type="Proteomes" id="UP000245412">
    <property type="component" value="Unassembled WGS sequence"/>
</dbReference>
<reference evidence="2 3" key="1">
    <citation type="submission" date="2018-05" db="EMBL/GenBank/DDBJ databases">
        <authorList>
            <person name="Goeker M."/>
            <person name="Huntemann M."/>
            <person name="Clum A."/>
            <person name="Pillay M."/>
            <person name="Palaniappan K."/>
            <person name="Varghese N."/>
            <person name="Mikhailova N."/>
            <person name="Stamatis D."/>
            <person name="Reddy T."/>
            <person name="Daum C."/>
            <person name="Shapiro N."/>
            <person name="Ivanova N."/>
            <person name="Kyrpides N."/>
            <person name="Woyke T."/>
        </authorList>
    </citation>
    <scope>NUCLEOTIDE SEQUENCE [LARGE SCALE GENOMIC DNA]</scope>
    <source>
        <strain evidence="2 3">DSM 26524</strain>
    </source>
</reference>
<feature type="domain" description="DUF4130" evidence="1">
    <location>
        <begin position="87"/>
        <end position="253"/>
    </location>
</feature>
<dbReference type="AlphaFoldDB" id="A0AB73T1F9"/>
<dbReference type="InterPro" id="IPR023875">
    <property type="entry name" value="DNA_repair_put"/>
</dbReference>
<comment type="caution">
    <text evidence="2">The sequence shown here is derived from an EMBL/GenBank/DDBJ whole genome shotgun (WGS) entry which is preliminary data.</text>
</comment>
<name>A0AB73T1F9_9FIRM</name>
<protein>
    <submittedName>
        <fullName evidence="2">DNA metabolism protein</fullName>
    </submittedName>
</protein>
<dbReference type="NCBIfam" id="TIGR03915">
    <property type="entry name" value="SAM_7_link_chp"/>
    <property type="match status" value="1"/>
</dbReference>
<dbReference type="RefSeq" id="WP_109747338.1">
    <property type="nucleotide sequence ID" value="NZ_JANKBI010000009.1"/>
</dbReference>
<evidence type="ECO:0000313" key="2">
    <source>
        <dbReference type="EMBL" id="PWJ73992.1"/>
    </source>
</evidence>
<sequence length="259" mass="30565">MGKVVFQCEDSTDGIFTGIYDAWDSRVGHRNVKLEAGREYDMELFSEYRRVETDGVKAGKVAATIRRKLKADVYEQIYNATLSREKDKAEHIYRTVVMGLYMPDGENIMQNLSNYSVRRVFECSRRAGHEAHQFTGFLRFSELKNKVLFAQIEPENKVLPLIGDHFSDRFPLEDFLIYDKTHQMFLAHAANRPWMLISGEVPDKEMINDISENELRYRKLWKVFHRTIGIEERKNARLQQQLLPLRYRKDMTEWDDKEA</sequence>
<dbReference type="InterPro" id="IPR025404">
    <property type="entry name" value="DUF4130"/>
</dbReference>
<evidence type="ECO:0000313" key="3">
    <source>
        <dbReference type="Proteomes" id="UP000245412"/>
    </source>
</evidence>
<dbReference type="EMBL" id="QGGY01000010">
    <property type="protein sequence ID" value="PWJ73992.1"/>
    <property type="molecule type" value="Genomic_DNA"/>
</dbReference>
<gene>
    <name evidence="2" type="ORF">C7383_11027</name>
</gene>